<evidence type="ECO:0000313" key="8">
    <source>
        <dbReference type="EMBL" id="MPM82246.1"/>
    </source>
</evidence>
<dbReference type="Pfam" id="PF00892">
    <property type="entry name" value="EamA"/>
    <property type="match status" value="1"/>
</dbReference>
<gene>
    <name evidence="8" type="ORF">SDC9_129307</name>
</gene>
<dbReference type="SUPFAM" id="SSF103481">
    <property type="entry name" value="Multidrug resistance efflux transporter EmrE"/>
    <property type="match status" value="1"/>
</dbReference>
<accession>A0A645CYL3</accession>
<feature type="transmembrane region" description="Helical" evidence="6">
    <location>
        <begin position="61"/>
        <end position="77"/>
    </location>
</feature>
<reference evidence="8" key="1">
    <citation type="submission" date="2019-08" db="EMBL/GenBank/DDBJ databases">
        <authorList>
            <person name="Kucharzyk K."/>
            <person name="Murdoch R.W."/>
            <person name="Higgins S."/>
            <person name="Loffler F."/>
        </authorList>
    </citation>
    <scope>NUCLEOTIDE SEQUENCE</scope>
</reference>
<dbReference type="InterPro" id="IPR051258">
    <property type="entry name" value="Diverse_Substrate_Transporter"/>
</dbReference>
<feature type="domain" description="EamA" evidence="7">
    <location>
        <begin position="4"/>
        <end position="76"/>
    </location>
</feature>
<comment type="caution">
    <text evidence="8">The sequence shown here is derived from an EMBL/GenBank/DDBJ whole genome shotgun (WGS) entry which is preliminary data.</text>
</comment>
<evidence type="ECO:0000256" key="6">
    <source>
        <dbReference type="SAM" id="Phobius"/>
    </source>
</evidence>
<evidence type="ECO:0000259" key="7">
    <source>
        <dbReference type="Pfam" id="PF00892"/>
    </source>
</evidence>
<protein>
    <recommendedName>
        <fullName evidence="7">EamA domain-containing protein</fullName>
    </recommendedName>
</protein>
<comment type="subcellular location">
    <subcellularLocation>
        <location evidence="1">Cell membrane</location>
        <topology evidence="1">Multi-pass membrane protein</topology>
    </subcellularLocation>
</comment>
<keyword evidence="4 6" id="KW-1133">Transmembrane helix</keyword>
<feature type="transmembrane region" description="Helical" evidence="6">
    <location>
        <begin position="35"/>
        <end position="55"/>
    </location>
</feature>
<organism evidence="8">
    <name type="scientific">bioreactor metagenome</name>
    <dbReference type="NCBI Taxonomy" id="1076179"/>
    <lineage>
        <taxon>unclassified sequences</taxon>
        <taxon>metagenomes</taxon>
        <taxon>ecological metagenomes</taxon>
    </lineage>
</organism>
<dbReference type="PANTHER" id="PTHR42920">
    <property type="entry name" value="OS03G0707200 PROTEIN-RELATED"/>
    <property type="match status" value="1"/>
</dbReference>
<dbReference type="GO" id="GO:0005886">
    <property type="term" value="C:plasma membrane"/>
    <property type="evidence" value="ECO:0007669"/>
    <property type="project" value="UniProtKB-SubCell"/>
</dbReference>
<dbReference type="Gene3D" id="1.10.3730.20">
    <property type="match status" value="1"/>
</dbReference>
<dbReference type="InterPro" id="IPR037185">
    <property type="entry name" value="EmrE-like"/>
</dbReference>
<dbReference type="EMBL" id="VSSQ01031384">
    <property type="protein sequence ID" value="MPM82246.1"/>
    <property type="molecule type" value="Genomic_DNA"/>
</dbReference>
<keyword evidence="2" id="KW-1003">Cell membrane</keyword>
<evidence type="ECO:0000256" key="5">
    <source>
        <dbReference type="ARBA" id="ARBA00023136"/>
    </source>
</evidence>
<evidence type="ECO:0000256" key="2">
    <source>
        <dbReference type="ARBA" id="ARBA00022475"/>
    </source>
</evidence>
<name>A0A645CYL3_9ZZZZ</name>
<sequence>MNLRAISSILYLAVFSTTLAFLVQNIAQKYTSSTHAAIILSLESFFGAVFSVFFFNEIFNIAMIAGCILIFIAIITTETKLEFLKKHANNG</sequence>
<feature type="transmembrane region" description="Helical" evidence="6">
    <location>
        <begin position="6"/>
        <end position="23"/>
    </location>
</feature>
<evidence type="ECO:0000256" key="1">
    <source>
        <dbReference type="ARBA" id="ARBA00004651"/>
    </source>
</evidence>
<evidence type="ECO:0000256" key="4">
    <source>
        <dbReference type="ARBA" id="ARBA00022989"/>
    </source>
</evidence>
<dbReference type="InterPro" id="IPR000620">
    <property type="entry name" value="EamA_dom"/>
</dbReference>
<keyword evidence="3 6" id="KW-0812">Transmembrane</keyword>
<evidence type="ECO:0000256" key="3">
    <source>
        <dbReference type="ARBA" id="ARBA00022692"/>
    </source>
</evidence>
<dbReference type="AlphaFoldDB" id="A0A645CYL3"/>
<proteinExistence type="predicted"/>
<keyword evidence="5 6" id="KW-0472">Membrane</keyword>
<dbReference type="PANTHER" id="PTHR42920:SF5">
    <property type="entry name" value="EAMA DOMAIN-CONTAINING PROTEIN"/>
    <property type="match status" value="1"/>
</dbReference>